<dbReference type="PROSITE" id="PS51257">
    <property type="entry name" value="PROKAR_LIPOPROTEIN"/>
    <property type="match status" value="1"/>
</dbReference>
<comment type="caution">
    <text evidence="3">The sequence shown here is derived from an EMBL/GenBank/DDBJ whole genome shotgun (WGS) entry which is preliminary data.</text>
</comment>
<proteinExistence type="predicted"/>
<dbReference type="EMBL" id="JAEHFW010000003">
    <property type="protein sequence ID" value="MBK0380427.1"/>
    <property type="molecule type" value="Genomic_DNA"/>
</dbReference>
<sequence length="187" mass="20542">MKNILYTALLTVMFITIVSCNSNSSSADDTAIIDTNKNALSSPEMKGDANFVVEASNGSMLEVALGMLAQKRASSNKVKEFGKTMIADHTRSGAELRAFAKSNNIDLPTVLGQDLQKDYNDLSKENGDDFDRAYIAFMIKDHTQDIEEFKKEAESGNDEQLKAFASAHVPVLEEHLQMAKNTETAIK</sequence>
<keyword evidence="4" id="KW-1185">Reference proteome</keyword>
<dbReference type="InterPro" id="IPR012347">
    <property type="entry name" value="Ferritin-like"/>
</dbReference>
<feature type="signal peptide" evidence="1">
    <location>
        <begin position="1"/>
        <end position="27"/>
    </location>
</feature>
<dbReference type="AlphaFoldDB" id="A0A934PVJ1"/>
<name>A0A934PVJ1_9SPHI</name>
<evidence type="ECO:0000259" key="2">
    <source>
        <dbReference type="Pfam" id="PF13628"/>
    </source>
</evidence>
<dbReference type="Pfam" id="PF13628">
    <property type="entry name" value="DUF4142"/>
    <property type="match status" value="1"/>
</dbReference>
<reference evidence="3" key="1">
    <citation type="submission" date="2020-12" db="EMBL/GenBank/DDBJ databases">
        <title>Bacterial novel species Mucilaginibacter sp. SD-g isolated from soil.</title>
        <authorList>
            <person name="Jung H.-Y."/>
        </authorList>
    </citation>
    <scope>NUCLEOTIDE SEQUENCE</scope>
    <source>
        <strain evidence="3">SD-g</strain>
    </source>
</reference>
<dbReference type="RefSeq" id="WP_200066979.1">
    <property type="nucleotide sequence ID" value="NZ_JAEHFW010000003.1"/>
</dbReference>
<keyword evidence="1" id="KW-0732">Signal</keyword>
<organism evidence="3 4">
    <name type="scientific">Mucilaginibacter segetis</name>
    <dbReference type="NCBI Taxonomy" id="2793071"/>
    <lineage>
        <taxon>Bacteria</taxon>
        <taxon>Pseudomonadati</taxon>
        <taxon>Bacteroidota</taxon>
        <taxon>Sphingobacteriia</taxon>
        <taxon>Sphingobacteriales</taxon>
        <taxon>Sphingobacteriaceae</taxon>
        <taxon>Mucilaginibacter</taxon>
    </lineage>
</organism>
<feature type="domain" description="DUF4142" evidence="2">
    <location>
        <begin position="48"/>
        <end position="181"/>
    </location>
</feature>
<dbReference type="PANTHER" id="PTHR38593">
    <property type="entry name" value="BLR2558 PROTEIN"/>
    <property type="match status" value="1"/>
</dbReference>
<dbReference type="Gene3D" id="1.20.1260.10">
    <property type="match status" value="1"/>
</dbReference>
<evidence type="ECO:0000313" key="3">
    <source>
        <dbReference type="EMBL" id="MBK0380427.1"/>
    </source>
</evidence>
<evidence type="ECO:0000313" key="4">
    <source>
        <dbReference type="Proteomes" id="UP000613193"/>
    </source>
</evidence>
<accession>A0A934PVJ1</accession>
<evidence type="ECO:0000256" key="1">
    <source>
        <dbReference type="SAM" id="SignalP"/>
    </source>
</evidence>
<protein>
    <submittedName>
        <fullName evidence="3">DUF4142 domain-containing protein</fullName>
    </submittedName>
</protein>
<dbReference type="Proteomes" id="UP000613193">
    <property type="component" value="Unassembled WGS sequence"/>
</dbReference>
<dbReference type="InterPro" id="IPR025419">
    <property type="entry name" value="DUF4142"/>
</dbReference>
<dbReference type="PANTHER" id="PTHR38593:SF1">
    <property type="entry name" value="BLR2558 PROTEIN"/>
    <property type="match status" value="1"/>
</dbReference>
<gene>
    <name evidence="3" type="ORF">I5M19_13970</name>
</gene>
<feature type="chain" id="PRO_5037267390" evidence="1">
    <location>
        <begin position="28"/>
        <end position="187"/>
    </location>
</feature>